<dbReference type="InterPro" id="IPR012337">
    <property type="entry name" value="RNaseH-like_sf"/>
</dbReference>
<feature type="compositionally biased region" description="Low complexity" evidence="1">
    <location>
        <begin position="92"/>
        <end position="113"/>
    </location>
</feature>
<comment type="caution">
    <text evidence="2">The sequence shown here is derived from an EMBL/GenBank/DDBJ whole genome shotgun (WGS) entry which is preliminary data.</text>
</comment>
<dbReference type="SUPFAM" id="SSF53098">
    <property type="entry name" value="Ribonuclease H-like"/>
    <property type="match status" value="1"/>
</dbReference>
<evidence type="ECO:0000313" key="3">
    <source>
        <dbReference type="Proteomes" id="UP000076154"/>
    </source>
</evidence>
<proteinExistence type="predicted"/>
<feature type="compositionally biased region" description="Acidic residues" evidence="1">
    <location>
        <begin position="80"/>
        <end position="91"/>
    </location>
</feature>
<dbReference type="OrthoDB" id="2790258at2759"/>
<gene>
    <name evidence="2" type="ORF">Hypma_014780</name>
</gene>
<accession>A0A369J8Z3</accession>
<dbReference type="AlphaFoldDB" id="A0A369J8Z3"/>
<dbReference type="InParanoid" id="A0A369J8Z3"/>
<evidence type="ECO:0000313" key="2">
    <source>
        <dbReference type="EMBL" id="RDB18589.1"/>
    </source>
</evidence>
<protein>
    <submittedName>
        <fullName evidence="2">Uncharacterized protein</fullName>
    </submittedName>
</protein>
<keyword evidence="3" id="KW-1185">Reference proteome</keyword>
<feature type="region of interest" description="Disordered" evidence="1">
    <location>
        <begin position="80"/>
        <end position="116"/>
    </location>
</feature>
<dbReference type="EMBL" id="LUEZ02000090">
    <property type="protein sequence ID" value="RDB18589.1"/>
    <property type="molecule type" value="Genomic_DNA"/>
</dbReference>
<evidence type="ECO:0000256" key="1">
    <source>
        <dbReference type="SAM" id="MobiDB-lite"/>
    </source>
</evidence>
<organism evidence="2 3">
    <name type="scientific">Hypsizygus marmoreus</name>
    <name type="common">White beech mushroom</name>
    <name type="synonym">Agaricus marmoreus</name>
    <dbReference type="NCBI Taxonomy" id="39966"/>
    <lineage>
        <taxon>Eukaryota</taxon>
        <taxon>Fungi</taxon>
        <taxon>Dikarya</taxon>
        <taxon>Basidiomycota</taxon>
        <taxon>Agaricomycotina</taxon>
        <taxon>Agaricomycetes</taxon>
        <taxon>Agaricomycetidae</taxon>
        <taxon>Agaricales</taxon>
        <taxon>Tricholomatineae</taxon>
        <taxon>Lyophyllaceae</taxon>
        <taxon>Hypsizygus</taxon>
    </lineage>
</organism>
<name>A0A369J8Z3_HYPMA</name>
<reference evidence="2" key="1">
    <citation type="submission" date="2018-04" db="EMBL/GenBank/DDBJ databases">
        <title>Whole genome sequencing of Hypsizygus marmoreus.</title>
        <authorList>
            <person name="Choi I.-G."/>
            <person name="Min B."/>
            <person name="Kim J.-G."/>
            <person name="Kim S."/>
            <person name="Oh Y.-L."/>
            <person name="Kong W.-S."/>
            <person name="Park H."/>
            <person name="Jeong J."/>
            <person name="Song E.-S."/>
        </authorList>
    </citation>
    <scope>NUCLEOTIDE SEQUENCE [LARGE SCALE GENOMIC DNA]</scope>
    <source>
        <strain evidence="2">51987-8</strain>
    </source>
</reference>
<sequence>MAYVDPKKSKGLELCISLLAFHCVKGSHSGENLAAIVFRLLKRAGITNLDAEAQISCFPYVINICCQHTLVAFANHSLDDDDEDDEDDDNNNDNNGNNNGDVDDNNNNNNNNNDGDDGNILTKIHKFVKAMQASGQQQEAFESLIEVGNTLKYWHDNLNKPIHLKAKKSILDSKTQWGSTLLMLIWLLECRRFLLMDKEWSHIADMVGILLHVMVKEKTPVLAGAIPSLKRFMSRWERHAEMVPRLRAPIKLGLKFAYKYYQRMDNTTAYVIAMCE</sequence>
<dbReference type="Proteomes" id="UP000076154">
    <property type="component" value="Unassembled WGS sequence"/>
</dbReference>